<sequence>MLNRKQILTRFFLPLLLIIVLCSQAALAQSLRLYTPYPHITVPPGETIDYAIDLINNGGAIATAEVNVEGLPEGWKQTLRSGGWNAQAISVLPREKKSLNLKVELPFDIEKGVYTFRVIARGHSVLPLTVEVSEQGTVKTVFTADQANMQGHATSTFNYRAKLENQTGEKQLYALSSHAPRGWTVVFKPNYQQASSVEIDPGQSKDIQIEVKAPYNVKAGKYTIPVVASTGSSTARLELEADISGTYGIELTTPDGRLSEKITAGRRKTIDLVVRNSGSTDLSSVRMSAGKPQGWEVTFTPDTIPLIAAGESAQVKAQVRAYDKSIPGDYVLNLTAQTPEATSTASFRMSVRTPLLWGWLGILIILGAIGVVVYLFRKYGRR</sequence>
<evidence type="ECO:0000256" key="2">
    <source>
        <dbReference type="SAM" id="SignalP"/>
    </source>
</evidence>
<keyword evidence="1" id="KW-0812">Transmembrane</keyword>
<reference evidence="5" key="1">
    <citation type="journal article" date="2015" name="MBio">
        <title>Genome-Resolved Metagenomic Analysis Reveals Roles for Candidate Phyla and Other Microbial Community Members in Biogeochemical Transformations in Oil Reservoirs.</title>
        <authorList>
            <person name="Hu P."/>
            <person name="Tom L."/>
            <person name="Singh A."/>
            <person name="Thomas B.C."/>
            <person name="Baker B.J."/>
            <person name="Piceno Y.M."/>
            <person name="Andersen G.L."/>
            <person name="Banfield J.F."/>
        </authorList>
    </citation>
    <scope>NUCLEOTIDE SEQUENCE [LARGE SCALE GENOMIC DNA]</scope>
</reference>
<dbReference type="Proteomes" id="UP000053860">
    <property type="component" value="Unassembled WGS sequence"/>
</dbReference>
<evidence type="ECO:0000313" key="5">
    <source>
        <dbReference type="Proteomes" id="UP000053860"/>
    </source>
</evidence>
<feature type="domain" description="Alpha-galactosidase NEW3" evidence="3">
    <location>
        <begin position="174"/>
        <end position="229"/>
    </location>
</feature>
<evidence type="ECO:0000256" key="1">
    <source>
        <dbReference type="SAM" id="Phobius"/>
    </source>
</evidence>
<name>A0A101HDM7_9BACT</name>
<feature type="transmembrane region" description="Helical" evidence="1">
    <location>
        <begin position="356"/>
        <end position="376"/>
    </location>
</feature>
<dbReference type="InterPro" id="IPR018905">
    <property type="entry name" value="A-galactase_NEW3"/>
</dbReference>
<evidence type="ECO:0000313" key="4">
    <source>
        <dbReference type="EMBL" id="KUK74729.1"/>
    </source>
</evidence>
<dbReference type="InterPro" id="IPR013783">
    <property type="entry name" value="Ig-like_fold"/>
</dbReference>
<feature type="signal peptide" evidence="2">
    <location>
        <begin position="1"/>
        <end position="28"/>
    </location>
</feature>
<keyword evidence="2" id="KW-0732">Signal</keyword>
<dbReference type="PANTHER" id="PTHR39198:SF1">
    <property type="entry name" value="ALPHA-GALACTOSIDASE NEW3 DOMAIN-CONTAINING PROTEIN"/>
    <property type="match status" value="1"/>
</dbReference>
<comment type="caution">
    <text evidence="4">The sequence shown here is derived from an EMBL/GenBank/DDBJ whole genome shotgun (WGS) entry which is preliminary data.</text>
</comment>
<dbReference type="AlphaFoldDB" id="A0A101HDM7"/>
<keyword evidence="1" id="KW-1133">Transmembrane helix</keyword>
<organism evidence="4 5">
    <name type="scientific">Proteiniphilum acetatigenes</name>
    <dbReference type="NCBI Taxonomy" id="294710"/>
    <lineage>
        <taxon>Bacteria</taxon>
        <taxon>Pseudomonadati</taxon>
        <taxon>Bacteroidota</taxon>
        <taxon>Bacteroidia</taxon>
        <taxon>Bacteroidales</taxon>
        <taxon>Dysgonomonadaceae</taxon>
        <taxon>Proteiniphilum</taxon>
    </lineage>
</organism>
<protein>
    <recommendedName>
        <fullName evidence="3">Alpha-galactosidase NEW3 domain-containing protein</fullName>
    </recommendedName>
</protein>
<dbReference type="Gene3D" id="2.60.40.10">
    <property type="entry name" value="Immunoglobulins"/>
    <property type="match status" value="2"/>
</dbReference>
<dbReference type="PANTHER" id="PTHR39198">
    <property type="entry name" value="HYPOTHETICAL MEMBRANE PROTEIN, CONSERVED"/>
    <property type="match status" value="1"/>
</dbReference>
<evidence type="ECO:0000259" key="3">
    <source>
        <dbReference type="Pfam" id="PF10633"/>
    </source>
</evidence>
<feature type="domain" description="Alpha-galactosidase NEW3" evidence="3">
    <location>
        <begin position="262"/>
        <end position="337"/>
    </location>
</feature>
<feature type="chain" id="PRO_5007096886" description="Alpha-galactosidase NEW3 domain-containing protein" evidence="2">
    <location>
        <begin position="29"/>
        <end position="382"/>
    </location>
</feature>
<proteinExistence type="predicted"/>
<accession>A0A101HDM7</accession>
<gene>
    <name evidence="4" type="ORF">XD92_1614</name>
</gene>
<dbReference type="Pfam" id="PF10633">
    <property type="entry name" value="NPCBM_assoc"/>
    <property type="match status" value="2"/>
</dbReference>
<keyword evidence="1" id="KW-0472">Membrane</keyword>
<dbReference type="EMBL" id="LGGN01000409">
    <property type="protein sequence ID" value="KUK74729.1"/>
    <property type="molecule type" value="Genomic_DNA"/>
</dbReference>